<evidence type="ECO:0000313" key="5">
    <source>
        <dbReference type="EMBL" id="KAK9202474.1"/>
    </source>
</evidence>
<dbReference type="EMBL" id="JBCGBO010000005">
    <property type="protein sequence ID" value="KAK9202474.1"/>
    <property type="molecule type" value="Genomic_DNA"/>
</dbReference>
<dbReference type="NCBIfam" id="TIGR01614">
    <property type="entry name" value="PME_inhib"/>
    <property type="match status" value="1"/>
</dbReference>
<evidence type="ECO:0000256" key="3">
    <source>
        <dbReference type="SAM" id="SignalP"/>
    </source>
</evidence>
<dbReference type="InterPro" id="IPR022577">
    <property type="entry name" value="TBCD_C"/>
</dbReference>
<organism evidence="5 6">
    <name type="scientific">Citrus x changshan-huyou</name>
    <dbReference type="NCBI Taxonomy" id="2935761"/>
    <lineage>
        <taxon>Eukaryota</taxon>
        <taxon>Viridiplantae</taxon>
        <taxon>Streptophyta</taxon>
        <taxon>Embryophyta</taxon>
        <taxon>Tracheophyta</taxon>
        <taxon>Spermatophyta</taxon>
        <taxon>Magnoliopsida</taxon>
        <taxon>eudicotyledons</taxon>
        <taxon>Gunneridae</taxon>
        <taxon>Pentapetalae</taxon>
        <taxon>rosids</taxon>
        <taxon>malvids</taxon>
        <taxon>Sapindales</taxon>
        <taxon>Rutaceae</taxon>
        <taxon>Aurantioideae</taxon>
        <taxon>Citrus</taxon>
    </lineage>
</organism>
<accession>A0AAP0QPS8</accession>
<dbReference type="InterPro" id="IPR021133">
    <property type="entry name" value="HEAT_type_2"/>
</dbReference>
<dbReference type="FunFam" id="1.25.10.10:FF:000950">
    <property type="entry name" value="Tubulin-folding cofactor D"/>
    <property type="match status" value="1"/>
</dbReference>
<sequence>MAQLSAFLLIIFSISCLAATVEPSFARHSWARAYIEESCRSTRYPTLCVHCLAGFARKTSLHSPEELARLALSISLYKARVTKAYLVKVAKQLKAINATEYQTVEDCKQQIDSGIEQLGQSIKEIRRLGNGRNAVTDDSFTRIDNVETWVSSALTDASDCVAQFPVRNMSKLKATIKGKVLNVAQVTSNALALFHRYAARYGAGAVKWRELQNRAFYKTSSHRYTNSSEKTEEVKIMEEVIFSQEEDELDCKEIVLQKYFLQEWKIVKSLLDEIVSYGRVPDTSSVHKIRSIMDKYQEQGQLVEPYLENIVSPLMSIIRSKTIELGADSDEILKIIKPICIIIYTLVTVCGYKAVIKFFPHQVSDLELAVSLLEKCHDTASVTSLRQESTGEMEAKCVILLWLSILVLVPFDISSVDTSIANNENLGQNEPAPLVMRILGFCKDYLSNAGPMRTIAGLLLAKLLTRPDMPTAFASFVEWTHEVLSSVTDDVMNHFRLLGVVEALAAIFKAGGRKVLLDVIPVVWNDASTMFKSGSAARSPLLRKYLMKLTQRLGLTCLPRCTSAWRYVIRTSSLGENMSSRAAFREIDQCDHSVVDSLKSEQNRNCPEDEGMDVPDILEEIIEILLSGLRDTDTVVRWSAAKGIGRITSCLTSSLSEEVFSSVLELFSPGEGDGSWHGGCLALAELARRGLLLPSSLPKVVPVIVKALHYDIRRGSHSVGSHVRDAAAYVCWAFGRAYCHTDMRNILEQIAPHLLTVACYDREVNCRRAAAAAFQENVGRQGNYPHGIDIVNTADYFSLSSRVYSYLLVAVFIAQYEGYLYPFVDELLYNKICHWDKVLRELAAEALSALVKYDPEYFANFILEKLTPFTLSTDLCTRHGATLAAGEVVLALRKCDYALPADKQKIVAGIVPGIEKARLYRGKGGEIMRSAVSRFIECISLSFVSLSEKTKRSLLDTLNENLRHPNSQIQNAAVKALKPFVQTYMVAADSGVVGGISLKYMEQLTDPNPAIRRGSALALGVLPYELLANSWRDVLLKLCSCCLIEENPEDRDTEARVNAVRGLVSVCETLTQSQENSLIHSGEDEISLFHLIKNEVMTSLFKALDDYSVDNRGDVGSWVREAAMDGLEICTYILCKRDFVPSPEKPQEVKSELPGNVTAEKTLFDANLATNLVAGIVKQAVEKMDKLREAAAKVLRRILYNKTIFVPIPHREKLEEIVPNEADLNWGVPAFSYPRFVHLLCFSCYSRVLLSGLVISIGGLQESLRKASISALLEYLQAGETEDLDARSSREYMLYNDILWVLQHYRRCDRVIVPTWKTIESLFSKRIFLNMEVLLSLSAGNSFVMVHTPIFCAGVLDSLAVELKATKDFSKLYAGIAILGYIASVSDPISTRAFSYLLNFLGHRFPKIRKASAEQVYLVLLQNGNILEEDKTEKALEIIGETCWEGDMNVVKHQRLELYNLAGVGVGVLNNTNKITNDDGEKWPTATDEHASYSSLVGSCGF</sequence>
<dbReference type="PROSITE" id="PS50077">
    <property type="entry name" value="HEAT_REPEAT"/>
    <property type="match status" value="1"/>
</dbReference>
<dbReference type="InterPro" id="IPR058033">
    <property type="entry name" value="ARM_TBCD_2nd"/>
</dbReference>
<keyword evidence="6" id="KW-1185">Reference proteome</keyword>
<feature type="domain" description="Pectinesterase inhibitor" evidence="4">
    <location>
        <begin position="30"/>
        <end position="193"/>
    </location>
</feature>
<dbReference type="GO" id="GO:0004857">
    <property type="term" value="F:enzyme inhibitor activity"/>
    <property type="evidence" value="ECO:0007669"/>
    <property type="project" value="InterPro"/>
</dbReference>
<dbReference type="Pfam" id="PF25767">
    <property type="entry name" value="ARM_TBCD_2nd"/>
    <property type="match status" value="1"/>
</dbReference>
<name>A0AAP0QPS8_9ROSI</name>
<dbReference type="SMART" id="SM00856">
    <property type="entry name" value="PMEI"/>
    <property type="match status" value="1"/>
</dbReference>
<dbReference type="GO" id="GO:0005096">
    <property type="term" value="F:GTPase activator activity"/>
    <property type="evidence" value="ECO:0007669"/>
    <property type="project" value="InterPro"/>
</dbReference>
<comment type="caution">
    <text evidence="5">The sequence shown here is derived from an EMBL/GenBank/DDBJ whole genome shotgun (WGS) entry which is preliminary data.</text>
</comment>
<dbReference type="GO" id="GO:0048487">
    <property type="term" value="F:beta-tubulin binding"/>
    <property type="evidence" value="ECO:0007669"/>
    <property type="project" value="InterPro"/>
</dbReference>
<dbReference type="Proteomes" id="UP001428341">
    <property type="component" value="Unassembled WGS sequence"/>
</dbReference>
<dbReference type="InterPro" id="IPR033162">
    <property type="entry name" value="TBCD"/>
</dbReference>
<reference evidence="5 6" key="1">
    <citation type="submission" date="2024-05" db="EMBL/GenBank/DDBJ databases">
        <title>Haplotype-resolved chromosome-level genome assembly of Huyou (Citrus changshanensis).</title>
        <authorList>
            <person name="Miao C."/>
            <person name="Chen W."/>
            <person name="Wu Y."/>
            <person name="Wang L."/>
            <person name="Zhao S."/>
            <person name="Grierson D."/>
            <person name="Xu C."/>
            <person name="Chen K."/>
        </authorList>
    </citation>
    <scope>NUCLEOTIDE SEQUENCE [LARGE SCALE GENOMIC DNA]</scope>
    <source>
        <strain evidence="5">01-14</strain>
        <tissue evidence="5">Leaf</tissue>
    </source>
</reference>
<evidence type="ECO:0000259" key="4">
    <source>
        <dbReference type="SMART" id="SM00856"/>
    </source>
</evidence>
<dbReference type="GO" id="GO:0000226">
    <property type="term" value="P:microtubule cytoskeleton organization"/>
    <property type="evidence" value="ECO:0007669"/>
    <property type="project" value="TreeGrafter"/>
</dbReference>
<dbReference type="SUPFAM" id="SSF101148">
    <property type="entry name" value="Plant invertase/pectin methylesterase inhibitor"/>
    <property type="match status" value="1"/>
</dbReference>
<dbReference type="CDD" id="cd15798">
    <property type="entry name" value="PMEI-like_3"/>
    <property type="match status" value="1"/>
</dbReference>
<dbReference type="InterPro" id="IPR035513">
    <property type="entry name" value="Invertase/methylesterase_inhib"/>
</dbReference>
<protein>
    <recommendedName>
        <fullName evidence="4">Pectinesterase inhibitor domain-containing protein</fullName>
    </recommendedName>
</protein>
<dbReference type="InterPro" id="IPR016024">
    <property type="entry name" value="ARM-type_fold"/>
</dbReference>
<keyword evidence="3" id="KW-0732">Signal</keyword>
<dbReference type="Gene3D" id="1.20.140.40">
    <property type="entry name" value="Invertase/pectin methylesterase inhibitor family protein"/>
    <property type="match status" value="1"/>
</dbReference>
<dbReference type="PANTHER" id="PTHR12658">
    <property type="entry name" value="BETA-TUBULIN COFACTOR D"/>
    <property type="match status" value="1"/>
</dbReference>
<dbReference type="GO" id="GO:0007023">
    <property type="term" value="P:post-chaperonin tubulin folding pathway"/>
    <property type="evidence" value="ECO:0007669"/>
    <property type="project" value="InterPro"/>
</dbReference>
<evidence type="ECO:0000256" key="1">
    <source>
        <dbReference type="ARBA" id="ARBA00023186"/>
    </source>
</evidence>
<dbReference type="SUPFAM" id="SSF48371">
    <property type="entry name" value="ARM repeat"/>
    <property type="match status" value="1"/>
</dbReference>
<gene>
    <name evidence="5" type="ORF">WN944_017685</name>
</gene>
<dbReference type="Gene3D" id="1.25.10.10">
    <property type="entry name" value="Leucine-rich Repeat Variant"/>
    <property type="match status" value="2"/>
</dbReference>
<evidence type="ECO:0000256" key="2">
    <source>
        <dbReference type="PROSITE-ProRule" id="PRU00103"/>
    </source>
</evidence>
<feature type="repeat" description="HEAT" evidence="2">
    <location>
        <begin position="621"/>
        <end position="658"/>
    </location>
</feature>
<evidence type="ECO:0000313" key="6">
    <source>
        <dbReference type="Proteomes" id="UP001428341"/>
    </source>
</evidence>
<feature type="chain" id="PRO_5042837875" description="Pectinesterase inhibitor domain-containing protein" evidence="3">
    <location>
        <begin position="19"/>
        <end position="1502"/>
    </location>
</feature>
<dbReference type="Pfam" id="PF12612">
    <property type="entry name" value="TFCD_C"/>
    <property type="match status" value="1"/>
</dbReference>
<feature type="signal peptide" evidence="3">
    <location>
        <begin position="1"/>
        <end position="18"/>
    </location>
</feature>
<dbReference type="InterPro" id="IPR011989">
    <property type="entry name" value="ARM-like"/>
</dbReference>
<dbReference type="PANTHER" id="PTHR12658:SF0">
    <property type="entry name" value="TUBULIN-SPECIFIC CHAPERONE D"/>
    <property type="match status" value="1"/>
</dbReference>
<keyword evidence="1" id="KW-0143">Chaperone</keyword>
<dbReference type="InterPro" id="IPR006501">
    <property type="entry name" value="Pectinesterase_inhib_dom"/>
</dbReference>
<dbReference type="Pfam" id="PF04043">
    <property type="entry name" value="PMEI"/>
    <property type="match status" value="1"/>
</dbReference>
<dbReference type="GO" id="GO:0007021">
    <property type="term" value="P:tubulin complex assembly"/>
    <property type="evidence" value="ECO:0007669"/>
    <property type="project" value="InterPro"/>
</dbReference>
<proteinExistence type="predicted"/>
<dbReference type="Pfam" id="PF23579">
    <property type="entry name" value="ARM_TBCD"/>
    <property type="match status" value="1"/>
</dbReference>